<dbReference type="KEGG" id="cbau:H1R16_10770"/>
<evidence type="ECO:0000313" key="6">
    <source>
        <dbReference type="EMBL" id="QMS98169.1"/>
    </source>
</evidence>
<dbReference type="NCBIfam" id="NF010039">
    <property type="entry name" value="PRK13515.1"/>
    <property type="match status" value="1"/>
</dbReference>
<dbReference type="AlphaFoldDB" id="A0A7D7R5E9"/>
<dbReference type="Pfam" id="PF04107">
    <property type="entry name" value="GCS2"/>
    <property type="match status" value="1"/>
</dbReference>
<evidence type="ECO:0000256" key="2">
    <source>
        <dbReference type="ARBA" id="ARBA00022741"/>
    </source>
</evidence>
<organism evidence="6 7">
    <name type="scientific">Marnyiella aurantia</name>
    <dbReference type="NCBI Taxonomy" id="2758037"/>
    <lineage>
        <taxon>Bacteria</taxon>
        <taxon>Pseudomonadati</taxon>
        <taxon>Bacteroidota</taxon>
        <taxon>Flavobacteriia</taxon>
        <taxon>Flavobacteriales</taxon>
        <taxon>Weeksellaceae</taxon>
        <taxon>Marnyiella</taxon>
    </lineage>
</organism>
<evidence type="ECO:0000256" key="4">
    <source>
        <dbReference type="HAMAP-Rule" id="MF_01609"/>
    </source>
</evidence>
<name>A0A7D7R5E9_9FLAO</name>
<keyword evidence="8" id="KW-1185">Reference proteome</keyword>
<sequence length="375" mass="43349">MHKFTIGVEEEYQIIDAETRDLVSHVSKIIEGGKATLEEHLKHEMHESVVEMETGICNNIQEVKAELTDLRKRLIKVAHENNLRVAGGGTHPFSRWEDNPITKAERYDKIVSDLGDVARSNLIFGLHVHIGIPDREEGIRIQNIMRYFLPHVYALSTNSPFWVGSKTGFKSYRQHVFVKFPRTGIPSYFSCVAEFDAYINLMIKTGTIDNAKKIWWDLRVHPFYPTIEFRICDMPMRIEETVCLAAIMQCLVAKIYKLHQQNMSFRSYRRLLLTENKWRASKEGIHAHLIDFGKETSVPYVDLLKELLEFIDDVVDELGCRAEVEYAWEIMKNGTGADRQLQVYEETGCLKAVVDYMIAETEYGITHHNDPQLII</sequence>
<dbReference type="GO" id="GO:0005524">
    <property type="term" value="F:ATP binding"/>
    <property type="evidence" value="ECO:0007669"/>
    <property type="project" value="UniProtKB-KW"/>
</dbReference>
<dbReference type="NCBIfam" id="TIGR02050">
    <property type="entry name" value="gshA_cyan_rel"/>
    <property type="match status" value="1"/>
</dbReference>
<dbReference type="SUPFAM" id="SSF55931">
    <property type="entry name" value="Glutamine synthetase/guanido kinase"/>
    <property type="match status" value="1"/>
</dbReference>
<evidence type="ECO:0000313" key="7">
    <source>
        <dbReference type="Proteomes" id="UP000515349"/>
    </source>
</evidence>
<comment type="similarity">
    <text evidence="4">Belongs to the glutamate--cysteine ligase type 2 family. YbdK subfamily.</text>
</comment>
<dbReference type="Gene3D" id="3.30.590.20">
    <property type="match status" value="1"/>
</dbReference>
<comment type="function">
    <text evidence="4">ATP-dependent carboxylate-amine ligase which exhibits weak glutamate--cysteine ligase activity.</text>
</comment>
<dbReference type="EMBL" id="JACEUX010000001">
    <property type="protein sequence ID" value="MBA5246465.1"/>
    <property type="molecule type" value="Genomic_DNA"/>
</dbReference>
<protein>
    <recommendedName>
        <fullName evidence="4">Putative glutamate--cysteine ligase 2</fullName>
        <ecNumber evidence="4">6.3.2.2</ecNumber>
    </recommendedName>
    <alternativeName>
        <fullName evidence="4">Gamma-glutamylcysteine synthetase 2</fullName>
        <shortName evidence="4">GCS 2</shortName>
        <shortName evidence="4">Gamma-GCS 2</shortName>
    </alternativeName>
</protein>
<dbReference type="GO" id="GO:0042398">
    <property type="term" value="P:modified amino acid biosynthetic process"/>
    <property type="evidence" value="ECO:0007669"/>
    <property type="project" value="InterPro"/>
</dbReference>
<reference evidence="6 7" key="1">
    <citation type="submission" date="2020-07" db="EMBL/GenBank/DDBJ databases">
        <title>Chryseobacterium sp.cx-624.</title>
        <authorList>
            <person name="Yang C."/>
        </authorList>
    </citation>
    <scope>NUCLEOTIDE SEQUENCE [LARGE SCALE GENOMIC DNA]</scope>
    <source>
        <strain evidence="7">cx-624</strain>
        <strain evidence="6">Cx-624</strain>
    </source>
</reference>
<dbReference type="PANTHER" id="PTHR36510">
    <property type="entry name" value="GLUTAMATE--CYSTEINE LIGASE 2-RELATED"/>
    <property type="match status" value="1"/>
</dbReference>
<reference evidence="8" key="2">
    <citation type="submission" date="2020-07" db="EMBL/GenBank/DDBJ databases">
        <title>Flavobacterium sp. xlx-214.</title>
        <authorList>
            <person name="Yang C."/>
        </authorList>
    </citation>
    <scope>NUCLEOTIDE SEQUENCE [LARGE SCALE GENOMIC DNA]</scope>
    <source>
        <strain evidence="8">CX-624</strain>
    </source>
</reference>
<evidence type="ECO:0000313" key="5">
    <source>
        <dbReference type="EMBL" id="MBA5246465.1"/>
    </source>
</evidence>
<dbReference type="HAMAP" id="MF_01609">
    <property type="entry name" value="Glu_cys_ligase_2"/>
    <property type="match status" value="1"/>
</dbReference>
<gene>
    <name evidence="6" type="ORF">H1R16_10770</name>
    <name evidence="5" type="ORF">H2507_04695</name>
</gene>
<keyword evidence="1 4" id="KW-0436">Ligase</keyword>
<keyword evidence="3 4" id="KW-0067">ATP-binding</keyword>
<evidence type="ECO:0000256" key="3">
    <source>
        <dbReference type="ARBA" id="ARBA00022840"/>
    </source>
</evidence>
<comment type="catalytic activity">
    <reaction evidence="4">
        <text>L-cysteine + L-glutamate + ATP = gamma-L-glutamyl-L-cysteine + ADP + phosphate + H(+)</text>
        <dbReference type="Rhea" id="RHEA:13285"/>
        <dbReference type="ChEBI" id="CHEBI:15378"/>
        <dbReference type="ChEBI" id="CHEBI:29985"/>
        <dbReference type="ChEBI" id="CHEBI:30616"/>
        <dbReference type="ChEBI" id="CHEBI:35235"/>
        <dbReference type="ChEBI" id="CHEBI:43474"/>
        <dbReference type="ChEBI" id="CHEBI:58173"/>
        <dbReference type="ChEBI" id="CHEBI:456216"/>
        <dbReference type="EC" id="6.3.2.2"/>
    </reaction>
</comment>
<dbReference type="EC" id="6.3.2.2" evidence="4"/>
<evidence type="ECO:0000256" key="1">
    <source>
        <dbReference type="ARBA" id="ARBA00022598"/>
    </source>
</evidence>
<evidence type="ECO:0000313" key="8">
    <source>
        <dbReference type="Proteomes" id="UP000539710"/>
    </source>
</evidence>
<dbReference type="Proteomes" id="UP000515349">
    <property type="component" value="Chromosome"/>
</dbReference>
<dbReference type="RefSeq" id="WP_181886545.1">
    <property type="nucleotide sequence ID" value="NZ_CP059472.1"/>
</dbReference>
<dbReference type="InterPro" id="IPR006336">
    <property type="entry name" value="GCS2"/>
</dbReference>
<keyword evidence="2 4" id="KW-0547">Nucleotide-binding</keyword>
<accession>A0A7D7R5E9</accession>
<dbReference type="PANTHER" id="PTHR36510:SF1">
    <property type="entry name" value="GLUTAMATE--CYSTEINE LIGASE 2-RELATED"/>
    <property type="match status" value="1"/>
</dbReference>
<proteinExistence type="inferred from homology"/>
<reference evidence="5" key="3">
    <citation type="submission" date="2020-07" db="EMBL/GenBank/DDBJ databases">
        <authorList>
            <person name="Yang C."/>
        </authorList>
    </citation>
    <scope>NUCLEOTIDE SEQUENCE</scope>
    <source>
        <strain evidence="5">Cx-624</strain>
    </source>
</reference>
<dbReference type="EMBL" id="CP059472">
    <property type="protein sequence ID" value="QMS98169.1"/>
    <property type="molecule type" value="Genomic_DNA"/>
</dbReference>
<dbReference type="GO" id="GO:0004357">
    <property type="term" value="F:glutamate-cysteine ligase activity"/>
    <property type="evidence" value="ECO:0007669"/>
    <property type="project" value="UniProtKB-EC"/>
</dbReference>
<dbReference type="InterPro" id="IPR050141">
    <property type="entry name" value="GCL_type2/YbdK_subfam"/>
</dbReference>
<dbReference type="InterPro" id="IPR014746">
    <property type="entry name" value="Gln_synth/guanido_kin_cat_dom"/>
</dbReference>
<dbReference type="InterPro" id="IPR011793">
    <property type="entry name" value="YbdK"/>
</dbReference>
<dbReference type="Proteomes" id="UP000539710">
    <property type="component" value="Unassembled WGS sequence"/>
</dbReference>